<sequence>MLNREQELRFCKARRAAIALDYSNLNPEQRRAVLATEGPLLLLAGAGSGKTTVLIHRIANLMKYGRGSDCDEVPEWVGEEELNALESYVANPDPARKEAAERLCRVDPAVPWSIIAITFTNKAAGELKARLEQMLGASANDIWASTFHSACVRILRRDIERLGFQSSFTIYDTADSERVIKDINKDFGLDDKSFPPKTILGYISRAKDAMKLGADYLKECEKSGDFRLTKIAKVYVEYERRLREANALDFDDIILHTVRLLLNFDDVRQYYQKKFRYVLIDEYQDTNHLQYLLASTLAGGRENICVVGDDDQSIYRFRGATIENILSFEQQYKGARVIRLEQNYRSSRNILEASNAVIRNNQGRKGKELWTDQGEGDKVKCYTAMNEHDEAQFVAAQILSDLSAGKAWKDHAVLYRMNAQSNQIEQAFKKNGIPYRIIGGIRFFDRAEVKDMVAYLCAINNPNDDLRLSRIINNPPRGIGATTIERAQDLALQTGRSLWEVVKSAREFPELQKAAPKLGQFTEMMEDLRRLAGEMDLPAFYEELVERTGYAAMLEQKKTIEDRTRLENVHELSSSIQNYLDNAVEEPSLSGFLDEIALYTDLDNHDSGEDCVVMMTMHSAKGLEFPVVFVVGVEEGIFPGIRAIGEPDEMEEERRLCYVAMTRAKERLYMTCASQRMLFGRTNANRPSRFLGEIPEAYVEKSGRNFRSENESGEGGWQPPQRRVRPKPVFDRGYSAGGYSSGYSAGAGSSGQTGQTTAPAGRGVSMSRPTAAALPNFQKGDSVVHKAFGKGLITGLTPMGGDALVEIAFEKSGTKKLMLKAAAQHMTKE</sequence>
<evidence type="ECO:0000256" key="6">
    <source>
        <dbReference type="ARBA" id="ARBA00023125"/>
    </source>
</evidence>
<evidence type="ECO:0000256" key="10">
    <source>
        <dbReference type="ARBA" id="ARBA00048988"/>
    </source>
</evidence>
<evidence type="ECO:0000256" key="8">
    <source>
        <dbReference type="ARBA" id="ARBA00034617"/>
    </source>
</evidence>
<comment type="caution">
    <text evidence="15">The sequence shown here is derived from an EMBL/GenBank/DDBJ whole genome shotgun (WGS) entry which is preliminary data.</text>
</comment>
<evidence type="ECO:0000256" key="7">
    <source>
        <dbReference type="ARBA" id="ARBA00023235"/>
    </source>
</evidence>
<feature type="domain" description="UvrD-like helicase ATP-binding" evidence="13">
    <location>
        <begin position="23"/>
        <end position="347"/>
    </location>
</feature>
<feature type="region of interest" description="Disordered" evidence="12">
    <location>
        <begin position="703"/>
        <end position="731"/>
    </location>
</feature>
<keyword evidence="3 11" id="KW-0378">Hydrolase</keyword>
<evidence type="ECO:0000259" key="13">
    <source>
        <dbReference type="PROSITE" id="PS51198"/>
    </source>
</evidence>
<dbReference type="Gene3D" id="1.10.10.160">
    <property type="match status" value="1"/>
</dbReference>
<dbReference type="InterPro" id="IPR014017">
    <property type="entry name" value="DNA_helicase_UvrD-like_C"/>
</dbReference>
<evidence type="ECO:0000256" key="4">
    <source>
        <dbReference type="ARBA" id="ARBA00022806"/>
    </source>
</evidence>
<evidence type="ECO:0000259" key="14">
    <source>
        <dbReference type="PROSITE" id="PS51217"/>
    </source>
</evidence>
<gene>
    <name evidence="15" type="ORF">H8S34_12330</name>
</gene>
<comment type="catalytic activity">
    <reaction evidence="8">
        <text>Couples ATP hydrolysis with the unwinding of duplex DNA by translocating in the 3'-5' direction.</text>
        <dbReference type="EC" id="5.6.2.4"/>
    </reaction>
</comment>
<dbReference type="PANTHER" id="PTHR11070:SF2">
    <property type="entry name" value="ATP-DEPENDENT DNA HELICASE SRS2"/>
    <property type="match status" value="1"/>
</dbReference>
<dbReference type="PROSITE" id="PS51198">
    <property type="entry name" value="UVRD_HELICASE_ATP_BIND"/>
    <property type="match status" value="1"/>
</dbReference>
<feature type="domain" description="UvrD-like helicase C-terminal" evidence="14">
    <location>
        <begin position="348"/>
        <end position="622"/>
    </location>
</feature>
<accession>A0ABR7HVZ7</accession>
<comment type="catalytic activity">
    <reaction evidence="10">
        <text>ATP + H2O = ADP + phosphate + H(+)</text>
        <dbReference type="Rhea" id="RHEA:13065"/>
        <dbReference type="ChEBI" id="CHEBI:15377"/>
        <dbReference type="ChEBI" id="CHEBI:15378"/>
        <dbReference type="ChEBI" id="CHEBI:30616"/>
        <dbReference type="ChEBI" id="CHEBI:43474"/>
        <dbReference type="ChEBI" id="CHEBI:456216"/>
        <dbReference type="EC" id="5.6.2.4"/>
    </reaction>
</comment>
<dbReference type="InterPro" id="IPR013986">
    <property type="entry name" value="DExx_box_DNA_helicase_dom_sf"/>
</dbReference>
<evidence type="ECO:0000256" key="9">
    <source>
        <dbReference type="ARBA" id="ARBA00034808"/>
    </source>
</evidence>
<protein>
    <recommendedName>
        <fullName evidence="9">DNA 3'-5' helicase</fullName>
        <ecNumber evidence="9">5.6.2.4</ecNumber>
    </recommendedName>
</protein>
<keyword evidence="4 11" id="KW-0347">Helicase</keyword>
<name>A0ABR7HVZ7_9FIRM</name>
<dbReference type="InterPro" id="IPR000212">
    <property type="entry name" value="DNA_helicase_UvrD/REP"/>
</dbReference>
<dbReference type="InterPro" id="IPR027417">
    <property type="entry name" value="P-loop_NTPase"/>
</dbReference>
<evidence type="ECO:0000256" key="3">
    <source>
        <dbReference type="ARBA" id="ARBA00022801"/>
    </source>
</evidence>
<dbReference type="Gene3D" id="1.10.486.10">
    <property type="entry name" value="PCRA, domain 4"/>
    <property type="match status" value="1"/>
</dbReference>
<reference evidence="15 16" key="1">
    <citation type="submission" date="2020-08" db="EMBL/GenBank/DDBJ databases">
        <title>Genome public.</title>
        <authorList>
            <person name="Liu C."/>
            <person name="Sun Q."/>
        </authorList>
    </citation>
    <scope>NUCLEOTIDE SEQUENCE [LARGE SCALE GENOMIC DNA]</scope>
    <source>
        <strain evidence="15 16">New-38</strain>
    </source>
</reference>
<dbReference type="Proteomes" id="UP000660021">
    <property type="component" value="Unassembled WGS sequence"/>
</dbReference>
<keyword evidence="6" id="KW-0238">DNA-binding</keyword>
<evidence type="ECO:0000256" key="12">
    <source>
        <dbReference type="SAM" id="MobiDB-lite"/>
    </source>
</evidence>
<dbReference type="CDD" id="cd17932">
    <property type="entry name" value="DEXQc_UvrD"/>
    <property type="match status" value="1"/>
</dbReference>
<dbReference type="PANTHER" id="PTHR11070">
    <property type="entry name" value="UVRD / RECB / PCRA DNA HELICASE FAMILY MEMBER"/>
    <property type="match status" value="1"/>
</dbReference>
<dbReference type="EMBL" id="JACOPR010000008">
    <property type="protein sequence ID" value="MBC5731606.1"/>
    <property type="molecule type" value="Genomic_DNA"/>
</dbReference>
<organism evidence="15 16">
    <name type="scientific">Pseudoflavonifractor hominis</name>
    <dbReference type="NCBI Taxonomy" id="2763059"/>
    <lineage>
        <taxon>Bacteria</taxon>
        <taxon>Bacillati</taxon>
        <taxon>Bacillota</taxon>
        <taxon>Clostridia</taxon>
        <taxon>Eubacteriales</taxon>
        <taxon>Oscillospiraceae</taxon>
        <taxon>Pseudoflavonifractor</taxon>
    </lineage>
</organism>
<evidence type="ECO:0000313" key="15">
    <source>
        <dbReference type="EMBL" id="MBC5731606.1"/>
    </source>
</evidence>
<dbReference type="EC" id="5.6.2.4" evidence="9"/>
<keyword evidence="7" id="KW-0413">Isomerase</keyword>
<keyword evidence="2 11" id="KW-0547">Nucleotide-binding</keyword>
<keyword evidence="16" id="KW-1185">Reference proteome</keyword>
<dbReference type="Gene3D" id="3.40.50.300">
    <property type="entry name" value="P-loop containing nucleotide triphosphate hydrolases"/>
    <property type="match status" value="2"/>
</dbReference>
<evidence type="ECO:0000256" key="5">
    <source>
        <dbReference type="ARBA" id="ARBA00022840"/>
    </source>
</evidence>
<dbReference type="Pfam" id="PF13361">
    <property type="entry name" value="UvrD_C"/>
    <property type="match status" value="1"/>
</dbReference>
<proteinExistence type="inferred from homology"/>
<evidence type="ECO:0000256" key="2">
    <source>
        <dbReference type="ARBA" id="ARBA00022741"/>
    </source>
</evidence>
<feature type="region of interest" description="Disordered" evidence="12">
    <location>
        <begin position="744"/>
        <end position="766"/>
    </location>
</feature>
<feature type="binding site" evidence="11">
    <location>
        <begin position="44"/>
        <end position="51"/>
    </location>
    <ligand>
        <name>ATP</name>
        <dbReference type="ChEBI" id="CHEBI:30616"/>
    </ligand>
</feature>
<dbReference type="Pfam" id="PF21196">
    <property type="entry name" value="PcrA_UvrD_tudor"/>
    <property type="match status" value="1"/>
</dbReference>
<dbReference type="SUPFAM" id="SSF52540">
    <property type="entry name" value="P-loop containing nucleoside triphosphate hydrolases"/>
    <property type="match status" value="1"/>
</dbReference>
<comment type="similarity">
    <text evidence="1">Belongs to the helicase family. UvrD subfamily.</text>
</comment>
<evidence type="ECO:0000256" key="1">
    <source>
        <dbReference type="ARBA" id="ARBA00009922"/>
    </source>
</evidence>
<keyword evidence="5 11" id="KW-0067">ATP-binding</keyword>
<dbReference type="Pfam" id="PF00580">
    <property type="entry name" value="UvrD-helicase"/>
    <property type="match status" value="2"/>
</dbReference>
<dbReference type="RefSeq" id="WP_186964127.1">
    <property type="nucleotide sequence ID" value="NZ_JACOPR010000008.1"/>
</dbReference>
<dbReference type="InterPro" id="IPR014016">
    <property type="entry name" value="UvrD-like_ATP-bd"/>
</dbReference>
<dbReference type="PROSITE" id="PS51217">
    <property type="entry name" value="UVRD_HELICASE_CTER"/>
    <property type="match status" value="1"/>
</dbReference>
<evidence type="ECO:0000256" key="11">
    <source>
        <dbReference type="PROSITE-ProRule" id="PRU00560"/>
    </source>
</evidence>
<evidence type="ECO:0000313" key="16">
    <source>
        <dbReference type="Proteomes" id="UP000660021"/>
    </source>
</evidence>